<protein>
    <recommendedName>
        <fullName evidence="2">Ubiquitin 3 binding protein But2 C-terminal domain-containing protein</fullName>
    </recommendedName>
</protein>
<feature type="domain" description="Ubiquitin 3 binding protein But2 C-terminal" evidence="2">
    <location>
        <begin position="45"/>
        <end position="197"/>
    </location>
</feature>
<gene>
    <name evidence="3" type="ORF">B0T11DRAFT_292561</name>
</gene>
<dbReference type="InterPro" id="IPR018620">
    <property type="entry name" value="Ubiquitin3-bd_protein_But2_C"/>
</dbReference>
<dbReference type="AlphaFoldDB" id="A0A8K0TMY5"/>
<dbReference type="EMBL" id="JAGPXD010000001">
    <property type="protein sequence ID" value="KAH7374770.1"/>
    <property type="molecule type" value="Genomic_DNA"/>
</dbReference>
<feature type="chain" id="PRO_5035454470" description="Ubiquitin 3 binding protein But2 C-terminal domain-containing protein" evidence="1">
    <location>
        <begin position="19"/>
        <end position="209"/>
    </location>
</feature>
<sequence>MKFSLVTFLLSTTAIVAAKPVSLNSTTTTDKPTATGVPQAAQTLYPSLQVRFKSKEPNTLARHTNTGHLLSNPNEEVHTAVLFEVSEAQVAGKTCRFVFRLSQDDWAIGPGNSPAQFDIYRWGGCLNDDYAWSTRPAPVIHSGTVTPKKGQEAVWSSIDMRAWPSEPYLGSSPDFPCQSGELSFEMVATPGSNIGWTNGRGGGLSLVVV</sequence>
<proteinExistence type="predicted"/>
<evidence type="ECO:0000256" key="1">
    <source>
        <dbReference type="SAM" id="SignalP"/>
    </source>
</evidence>
<comment type="caution">
    <text evidence="3">The sequence shown here is derived from an EMBL/GenBank/DDBJ whole genome shotgun (WGS) entry which is preliminary data.</text>
</comment>
<dbReference type="Proteomes" id="UP000813385">
    <property type="component" value="Unassembled WGS sequence"/>
</dbReference>
<evidence type="ECO:0000259" key="2">
    <source>
        <dbReference type="Pfam" id="PF09792"/>
    </source>
</evidence>
<feature type="signal peptide" evidence="1">
    <location>
        <begin position="1"/>
        <end position="18"/>
    </location>
</feature>
<keyword evidence="1" id="KW-0732">Signal</keyword>
<accession>A0A8K0TMY5</accession>
<keyword evidence="4" id="KW-1185">Reference proteome</keyword>
<evidence type="ECO:0000313" key="3">
    <source>
        <dbReference type="EMBL" id="KAH7374770.1"/>
    </source>
</evidence>
<organism evidence="3 4">
    <name type="scientific">Plectosphaerella cucumerina</name>
    <dbReference type="NCBI Taxonomy" id="40658"/>
    <lineage>
        <taxon>Eukaryota</taxon>
        <taxon>Fungi</taxon>
        <taxon>Dikarya</taxon>
        <taxon>Ascomycota</taxon>
        <taxon>Pezizomycotina</taxon>
        <taxon>Sordariomycetes</taxon>
        <taxon>Hypocreomycetidae</taxon>
        <taxon>Glomerellales</taxon>
        <taxon>Plectosphaerellaceae</taxon>
        <taxon>Plectosphaerella</taxon>
    </lineage>
</organism>
<dbReference type="Pfam" id="PF09792">
    <property type="entry name" value="But2"/>
    <property type="match status" value="1"/>
</dbReference>
<reference evidence="3" key="1">
    <citation type="journal article" date="2021" name="Nat. Commun.">
        <title>Genetic determinants of endophytism in the Arabidopsis root mycobiome.</title>
        <authorList>
            <person name="Mesny F."/>
            <person name="Miyauchi S."/>
            <person name="Thiergart T."/>
            <person name="Pickel B."/>
            <person name="Atanasova L."/>
            <person name="Karlsson M."/>
            <person name="Huettel B."/>
            <person name="Barry K.W."/>
            <person name="Haridas S."/>
            <person name="Chen C."/>
            <person name="Bauer D."/>
            <person name="Andreopoulos W."/>
            <person name="Pangilinan J."/>
            <person name="LaButti K."/>
            <person name="Riley R."/>
            <person name="Lipzen A."/>
            <person name="Clum A."/>
            <person name="Drula E."/>
            <person name="Henrissat B."/>
            <person name="Kohler A."/>
            <person name="Grigoriev I.V."/>
            <person name="Martin F.M."/>
            <person name="Hacquard S."/>
        </authorList>
    </citation>
    <scope>NUCLEOTIDE SEQUENCE</scope>
    <source>
        <strain evidence="3">MPI-CAGE-AT-0016</strain>
    </source>
</reference>
<dbReference type="OrthoDB" id="5210212at2759"/>
<evidence type="ECO:0000313" key="4">
    <source>
        <dbReference type="Proteomes" id="UP000813385"/>
    </source>
</evidence>
<name>A0A8K0TMY5_9PEZI</name>